<dbReference type="EMBL" id="FRBN01000005">
    <property type="protein sequence ID" value="SHL11765.1"/>
    <property type="molecule type" value="Genomic_DNA"/>
</dbReference>
<name>A0A1M6Y0Y3_9RHOB</name>
<dbReference type="GO" id="GO:0016779">
    <property type="term" value="F:nucleotidyltransferase activity"/>
    <property type="evidence" value="ECO:0007669"/>
    <property type="project" value="UniProtKB-KW"/>
</dbReference>
<evidence type="ECO:0000313" key="4">
    <source>
        <dbReference type="Proteomes" id="UP000184191"/>
    </source>
</evidence>
<dbReference type="PANTHER" id="PTHR10953:SF240">
    <property type="entry name" value="SULFUR CARRIER PROTEIN THIS ADENYLYLTRANSFERASE"/>
    <property type="match status" value="1"/>
</dbReference>
<dbReference type="InterPro" id="IPR000594">
    <property type="entry name" value="ThiF_NAD_FAD-bd"/>
</dbReference>
<dbReference type="OrthoDB" id="9804286at2"/>
<sequence>MNRYARQIAVPEFGTKGQEKLRAARVLVVGAGGLAAPVLQYLVGAGVGKITLVDQDTVALSNLHRQTLFREADIGQPKAEVAARHMAALNRDCTITPVTVPLDPANAPALCAGVDLVLDCADSFAASYILSDVCKANATPLISASIVGTSGYCGGFCGTAPSLRAVFPDLPDRLGSCDADGVLGPAVGVMGALQAQMTLAILAGLETDPLGQLVTFEALGNRFGGFRFDGAPEPEGGFAFIAASEIRASDALSDLRTADEPGPALAGAIRRTVPDFDTPALPADGQRVVLACRSGLRAWQAATRLRQHWPGEIALIALGDSPTDTQGDD</sequence>
<evidence type="ECO:0000256" key="1">
    <source>
        <dbReference type="ARBA" id="ARBA00009919"/>
    </source>
</evidence>
<proteinExistence type="inferred from homology"/>
<keyword evidence="3" id="KW-0548">Nucleotidyltransferase</keyword>
<dbReference type="GO" id="GO:0008641">
    <property type="term" value="F:ubiquitin-like modifier activating enzyme activity"/>
    <property type="evidence" value="ECO:0007669"/>
    <property type="project" value="InterPro"/>
</dbReference>
<organism evidence="3 4">
    <name type="scientific">Roseovarius marisflavi</name>
    <dbReference type="NCBI Taxonomy" id="1054996"/>
    <lineage>
        <taxon>Bacteria</taxon>
        <taxon>Pseudomonadati</taxon>
        <taxon>Pseudomonadota</taxon>
        <taxon>Alphaproteobacteria</taxon>
        <taxon>Rhodobacterales</taxon>
        <taxon>Roseobacteraceae</taxon>
        <taxon>Roseovarius</taxon>
    </lineage>
</organism>
<dbReference type="RefSeq" id="WP_073196497.1">
    <property type="nucleotide sequence ID" value="NZ_FRBN01000005.1"/>
</dbReference>
<dbReference type="AlphaFoldDB" id="A0A1M6Y0Y3"/>
<dbReference type="InterPro" id="IPR045886">
    <property type="entry name" value="ThiF/MoeB/HesA"/>
</dbReference>
<feature type="domain" description="THIF-type NAD/FAD binding fold" evidence="2">
    <location>
        <begin position="4"/>
        <end position="227"/>
    </location>
</feature>
<dbReference type="CDD" id="cd00757">
    <property type="entry name" value="ThiF_MoeB_HesA_family"/>
    <property type="match status" value="1"/>
</dbReference>
<evidence type="ECO:0000313" key="3">
    <source>
        <dbReference type="EMBL" id="SHL11765.1"/>
    </source>
</evidence>
<gene>
    <name evidence="3" type="ORF">SAMN05444414_105129</name>
</gene>
<dbReference type="Pfam" id="PF00899">
    <property type="entry name" value="ThiF"/>
    <property type="match status" value="1"/>
</dbReference>
<dbReference type="PANTHER" id="PTHR10953">
    <property type="entry name" value="UBIQUITIN-ACTIVATING ENZYME E1"/>
    <property type="match status" value="1"/>
</dbReference>
<dbReference type="GO" id="GO:0005829">
    <property type="term" value="C:cytosol"/>
    <property type="evidence" value="ECO:0007669"/>
    <property type="project" value="TreeGrafter"/>
</dbReference>
<protein>
    <submittedName>
        <fullName evidence="3">Molybdopterin or thiamine biosynthesis adenylyltransferase</fullName>
    </submittedName>
</protein>
<dbReference type="STRING" id="1054996.SAMN05444414_105129"/>
<dbReference type="Gene3D" id="3.40.50.720">
    <property type="entry name" value="NAD(P)-binding Rossmann-like Domain"/>
    <property type="match status" value="1"/>
</dbReference>
<reference evidence="4" key="1">
    <citation type="submission" date="2016-11" db="EMBL/GenBank/DDBJ databases">
        <authorList>
            <person name="Varghese N."/>
            <person name="Submissions S."/>
        </authorList>
    </citation>
    <scope>NUCLEOTIDE SEQUENCE [LARGE SCALE GENOMIC DNA]</scope>
    <source>
        <strain evidence="4">DSM 29327</strain>
    </source>
</reference>
<keyword evidence="4" id="KW-1185">Reference proteome</keyword>
<accession>A0A1M6Y0Y3</accession>
<dbReference type="GO" id="GO:0004792">
    <property type="term" value="F:thiosulfate-cyanide sulfurtransferase activity"/>
    <property type="evidence" value="ECO:0007669"/>
    <property type="project" value="TreeGrafter"/>
</dbReference>
<dbReference type="FunFam" id="3.40.50.720:FF:000080">
    <property type="entry name" value="Thiazole biosynthesis adenylyltransferase ThiF"/>
    <property type="match status" value="1"/>
</dbReference>
<dbReference type="CDD" id="cd00158">
    <property type="entry name" value="RHOD"/>
    <property type="match status" value="1"/>
</dbReference>
<dbReference type="InterPro" id="IPR035985">
    <property type="entry name" value="Ubiquitin-activating_enz"/>
</dbReference>
<dbReference type="SUPFAM" id="SSF69572">
    <property type="entry name" value="Activating enzymes of the ubiquitin-like proteins"/>
    <property type="match status" value="1"/>
</dbReference>
<keyword evidence="3" id="KW-0808">Transferase</keyword>
<dbReference type="GO" id="GO:0008146">
    <property type="term" value="F:sulfotransferase activity"/>
    <property type="evidence" value="ECO:0007669"/>
    <property type="project" value="TreeGrafter"/>
</dbReference>
<evidence type="ECO:0000259" key="2">
    <source>
        <dbReference type="Pfam" id="PF00899"/>
    </source>
</evidence>
<comment type="similarity">
    <text evidence="1">Belongs to the HesA/MoeB/ThiF family.</text>
</comment>
<dbReference type="Proteomes" id="UP000184191">
    <property type="component" value="Unassembled WGS sequence"/>
</dbReference>